<feature type="domain" description="VTT" evidence="7">
    <location>
        <begin position="131"/>
        <end position="250"/>
    </location>
</feature>
<proteinExistence type="inferred from homology"/>
<evidence type="ECO:0000256" key="5">
    <source>
        <dbReference type="ARBA" id="ARBA00025797"/>
    </source>
</evidence>
<dbReference type="Proteomes" id="UP000266743">
    <property type="component" value="Chromosome 1"/>
</dbReference>
<comment type="subcellular location">
    <subcellularLocation>
        <location evidence="1">Membrane</location>
        <topology evidence="1">Multi-pass membrane protein</topology>
    </subcellularLocation>
</comment>
<dbReference type="PANTHER" id="PTHR43220">
    <property type="match status" value="1"/>
</dbReference>
<organism evidence="8 9">
    <name type="scientific">Trypanosoma brucei equiperdum</name>
    <dbReference type="NCBI Taxonomy" id="630700"/>
    <lineage>
        <taxon>Eukaryota</taxon>
        <taxon>Discoba</taxon>
        <taxon>Euglenozoa</taxon>
        <taxon>Kinetoplastea</taxon>
        <taxon>Metakinetoplastina</taxon>
        <taxon>Trypanosomatida</taxon>
        <taxon>Trypanosomatidae</taxon>
        <taxon>Trypanosoma</taxon>
    </lineage>
</organism>
<protein>
    <submittedName>
        <fullName evidence="8">SNARE associated Golgi protein</fullName>
    </submittedName>
</protein>
<dbReference type="Pfam" id="PF09335">
    <property type="entry name" value="VTT_dom"/>
    <property type="match status" value="1"/>
</dbReference>
<dbReference type="GO" id="GO:0016020">
    <property type="term" value="C:membrane"/>
    <property type="evidence" value="ECO:0007669"/>
    <property type="project" value="UniProtKB-SubCell"/>
</dbReference>
<evidence type="ECO:0000256" key="1">
    <source>
        <dbReference type="ARBA" id="ARBA00004141"/>
    </source>
</evidence>
<dbReference type="GO" id="GO:0000045">
    <property type="term" value="P:autophagosome assembly"/>
    <property type="evidence" value="ECO:0007669"/>
    <property type="project" value="TreeGrafter"/>
</dbReference>
<evidence type="ECO:0000259" key="7">
    <source>
        <dbReference type="Pfam" id="PF09335"/>
    </source>
</evidence>
<keyword evidence="3 6" id="KW-1133">Transmembrane helix</keyword>
<evidence type="ECO:0000256" key="6">
    <source>
        <dbReference type="SAM" id="Phobius"/>
    </source>
</evidence>
<reference evidence="8 9" key="1">
    <citation type="submission" date="2018-09" db="EMBL/GenBank/DDBJ databases">
        <title>whole genome sequence of T. equiperdum IVM-t1 strain.</title>
        <authorList>
            <person name="Suganuma K."/>
        </authorList>
    </citation>
    <scope>NUCLEOTIDE SEQUENCE [LARGE SCALE GENOMIC DNA]</scope>
    <source>
        <strain evidence="8 9">IVM-t1</strain>
    </source>
</reference>
<evidence type="ECO:0000313" key="9">
    <source>
        <dbReference type="Proteomes" id="UP000266743"/>
    </source>
</evidence>
<comment type="similarity">
    <text evidence="5">Belongs to the TMEM41 family.</text>
</comment>
<evidence type="ECO:0000256" key="2">
    <source>
        <dbReference type="ARBA" id="ARBA00022692"/>
    </source>
</evidence>
<evidence type="ECO:0000313" key="8">
    <source>
        <dbReference type="EMBL" id="RHW74273.1"/>
    </source>
</evidence>
<dbReference type="EMBL" id="QSBY01000001">
    <property type="protein sequence ID" value="RHW74273.1"/>
    <property type="molecule type" value="Genomic_DNA"/>
</dbReference>
<evidence type="ECO:0000256" key="4">
    <source>
        <dbReference type="ARBA" id="ARBA00023136"/>
    </source>
</evidence>
<feature type="transmembrane region" description="Helical" evidence="6">
    <location>
        <begin position="266"/>
        <end position="284"/>
    </location>
</feature>
<feature type="transmembrane region" description="Helical" evidence="6">
    <location>
        <begin position="52"/>
        <end position="77"/>
    </location>
</feature>
<dbReference type="InterPro" id="IPR032816">
    <property type="entry name" value="VTT_dom"/>
</dbReference>
<dbReference type="AlphaFoldDB" id="A0A3L6LC94"/>
<evidence type="ECO:0000256" key="3">
    <source>
        <dbReference type="ARBA" id="ARBA00022989"/>
    </source>
</evidence>
<keyword evidence="4 6" id="KW-0472">Membrane</keyword>
<name>A0A3L6LC94_9TRYP</name>
<accession>A0A3L6LC94</accession>
<dbReference type="PANTHER" id="PTHR43220:SF18">
    <property type="entry name" value="TRANSMEMBRANE PROTEIN 41B"/>
    <property type="match status" value="1"/>
</dbReference>
<sequence length="295" mass="32554">MKGAVPSTWASLASVWKKTVGEFELSTLLMAQAVAMLALYKVTNGFQMPFRSLFFFILVIYVILLVLHLVGAVPLLFEVYDIIVRNYTSTQEGDSMIHLCRDLHELAETERARVMFVLTLVYVFLQSFCLPGSALINAAIGAVIGLPLGVPYCVLMGTAGASSCYTISHIIAGRCNGHNNRLVQKLRKQVEERTPSDLFAYFLLLRLTPVVPNWLLNMASPVAGVPLPTYAAGTLIGIIPQTYISVRFGEAALTTLSGEELMMTPWDMMWIGILCIVVFAGCMLKRRYGKVDCNT</sequence>
<feature type="transmembrane region" description="Helical" evidence="6">
    <location>
        <begin position="114"/>
        <end position="140"/>
    </location>
</feature>
<gene>
    <name evidence="8" type="ORF">DPX39_010044100</name>
</gene>
<keyword evidence="2 6" id="KW-0812">Transmembrane</keyword>
<comment type="caution">
    <text evidence="8">The sequence shown here is derived from an EMBL/GenBank/DDBJ whole genome shotgun (WGS) entry which is preliminary data.</text>
</comment>
<dbReference type="InterPro" id="IPR045014">
    <property type="entry name" value="TM41A/B"/>
</dbReference>
<feature type="transmembrane region" description="Helical" evidence="6">
    <location>
        <begin position="20"/>
        <end position="40"/>
    </location>
</feature>
<feature type="transmembrane region" description="Helical" evidence="6">
    <location>
        <begin position="227"/>
        <end position="246"/>
    </location>
</feature>